<dbReference type="EMBL" id="JACARG010000055">
    <property type="protein sequence ID" value="NWE16507.1"/>
    <property type="molecule type" value="Genomic_DNA"/>
</dbReference>
<proteinExistence type="predicted"/>
<gene>
    <name evidence="1" type="ORF">HX822_26495</name>
</gene>
<dbReference type="AlphaFoldDB" id="A0A7Y8EKW5"/>
<comment type="caution">
    <text evidence="1">The sequence shown here is derived from an EMBL/GenBank/DDBJ whole genome shotgun (WGS) entry which is preliminary data.</text>
</comment>
<dbReference type="Proteomes" id="UP000531950">
    <property type="component" value="Unassembled WGS sequence"/>
</dbReference>
<feature type="non-terminal residue" evidence="1">
    <location>
        <position position="97"/>
    </location>
</feature>
<evidence type="ECO:0000313" key="2">
    <source>
        <dbReference type="Proteomes" id="UP000531950"/>
    </source>
</evidence>
<evidence type="ECO:0000313" key="1">
    <source>
        <dbReference type="EMBL" id="NWE16507.1"/>
    </source>
</evidence>
<sequence>MPQPTQAGRPESPDAKTVVSSVRTHLRGQYGLFWRRKVRLLLVIGEPAEIAAIAPTLADQKWLEGQGTVLLWGGSAQAKLNQSFPDQWSGLSRWRAL</sequence>
<name>A0A7Y8EKW5_9PSED</name>
<organism evidence="1 2">
    <name type="scientific">Pseudomonas yamanorum</name>
    <dbReference type="NCBI Taxonomy" id="515393"/>
    <lineage>
        <taxon>Bacteria</taxon>
        <taxon>Pseudomonadati</taxon>
        <taxon>Pseudomonadota</taxon>
        <taxon>Gammaproteobacteria</taxon>
        <taxon>Pseudomonadales</taxon>
        <taxon>Pseudomonadaceae</taxon>
        <taxon>Pseudomonas</taxon>
    </lineage>
</organism>
<evidence type="ECO:0008006" key="3">
    <source>
        <dbReference type="Google" id="ProtNLM"/>
    </source>
</evidence>
<protein>
    <recommendedName>
        <fullName evidence="3">Type VI secretion protein VasK</fullName>
    </recommendedName>
</protein>
<accession>A0A7Y8EKW5</accession>
<reference evidence="1 2" key="1">
    <citation type="submission" date="2020-04" db="EMBL/GenBank/DDBJ databases">
        <title>Molecular characterization of pseudomonads from Agaricus bisporus reveal novel blotch 2 pathogens in Western Europe.</title>
        <authorList>
            <person name="Taparia T."/>
            <person name="Krijger M."/>
            <person name="Haynes E."/>
            <person name="Elpinstone J.G."/>
            <person name="Noble R."/>
            <person name="Van Der Wolf J."/>
        </authorList>
    </citation>
    <scope>NUCLEOTIDE SEQUENCE [LARGE SCALE GENOMIC DNA]</scope>
    <source>
        <strain evidence="1 2">IPO3782</strain>
    </source>
</reference>